<comment type="similarity">
    <text evidence="1">Belongs to the peptidase S1C family.</text>
</comment>
<evidence type="ECO:0000259" key="4">
    <source>
        <dbReference type="PROSITE" id="PS50106"/>
    </source>
</evidence>
<dbReference type="SMART" id="SM00228">
    <property type="entry name" value="PDZ"/>
    <property type="match status" value="2"/>
</dbReference>
<dbReference type="Pfam" id="PF13180">
    <property type="entry name" value="PDZ_2"/>
    <property type="match status" value="1"/>
</dbReference>
<dbReference type="CDD" id="cd10839">
    <property type="entry name" value="cpPDZ1_DegP-like"/>
    <property type="match status" value="1"/>
</dbReference>
<keyword evidence="2" id="KW-0645">Protease</keyword>
<feature type="domain" description="PDZ" evidence="4">
    <location>
        <begin position="72"/>
        <end position="158"/>
    </location>
</feature>
<comment type="caution">
    <text evidence="5">The sequence shown here is derived from an EMBL/GenBank/DDBJ whole genome shotgun (WGS) entry which is preliminary data.</text>
</comment>
<dbReference type="InterPro" id="IPR001478">
    <property type="entry name" value="PDZ"/>
</dbReference>
<evidence type="ECO:0000313" key="6">
    <source>
        <dbReference type="Proteomes" id="UP000524246"/>
    </source>
</evidence>
<dbReference type="EMBL" id="JAAZON010000068">
    <property type="protein sequence ID" value="NMC61882.1"/>
    <property type="molecule type" value="Genomic_DNA"/>
</dbReference>
<name>A0A7X9FPP3_9DELT</name>
<keyword evidence="3" id="KW-0378">Hydrolase</keyword>
<dbReference type="InterPro" id="IPR041489">
    <property type="entry name" value="PDZ_6"/>
</dbReference>
<dbReference type="GO" id="GO:0004252">
    <property type="term" value="F:serine-type endopeptidase activity"/>
    <property type="evidence" value="ECO:0007669"/>
    <property type="project" value="InterPro"/>
</dbReference>
<gene>
    <name evidence="5" type="ORF">GYA55_01800</name>
</gene>
<dbReference type="Gene3D" id="2.30.42.10">
    <property type="match status" value="2"/>
</dbReference>
<dbReference type="Pfam" id="PF17820">
    <property type="entry name" value="PDZ_6"/>
    <property type="match status" value="1"/>
</dbReference>
<dbReference type="SUPFAM" id="SSF50494">
    <property type="entry name" value="Trypsin-like serine proteases"/>
    <property type="match status" value="1"/>
</dbReference>
<dbReference type="Gene3D" id="2.40.10.10">
    <property type="entry name" value="Trypsin-like serine proteases"/>
    <property type="match status" value="1"/>
</dbReference>
<dbReference type="InterPro" id="IPR036034">
    <property type="entry name" value="PDZ_sf"/>
</dbReference>
<evidence type="ECO:0000256" key="2">
    <source>
        <dbReference type="ARBA" id="ARBA00022670"/>
    </source>
</evidence>
<dbReference type="AlphaFoldDB" id="A0A7X9FPP3"/>
<dbReference type="PRINTS" id="PR00834">
    <property type="entry name" value="PROTEASES2C"/>
</dbReference>
<dbReference type="PANTHER" id="PTHR22939">
    <property type="entry name" value="SERINE PROTEASE FAMILY S1C HTRA-RELATED"/>
    <property type="match status" value="1"/>
</dbReference>
<dbReference type="PROSITE" id="PS50106">
    <property type="entry name" value="PDZ"/>
    <property type="match status" value="1"/>
</dbReference>
<dbReference type="InterPro" id="IPR009003">
    <property type="entry name" value="Peptidase_S1_PA"/>
</dbReference>
<proteinExistence type="inferred from homology"/>
<organism evidence="5 6">
    <name type="scientific">SAR324 cluster bacterium</name>
    <dbReference type="NCBI Taxonomy" id="2024889"/>
    <lineage>
        <taxon>Bacteria</taxon>
        <taxon>Deltaproteobacteria</taxon>
        <taxon>SAR324 cluster</taxon>
    </lineage>
</organism>
<feature type="non-terminal residue" evidence="5">
    <location>
        <position position="1"/>
    </location>
</feature>
<dbReference type="InterPro" id="IPR043504">
    <property type="entry name" value="Peptidase_S1_PA_chymotrypsin"/>
</dbReference>
<evidence type="ECO:0000313" key="5">
    <source>
        <dbReference type="EMBL" id="NMC61882.1"/>
    </source>
</evidence>
<dbReference type="InterPro" id="IPR001940">
    <property type="entry name" value="Peptidase_S1C"/>
</dbReference>
<reference evidence="5 6" key="1">
    <citation type="journal article" date="2020" name="Biotechnol. Biofuels">
        <title>New insights from the biogas microbiome by comprehensive genome-resolved metagenomics of nearly 1600 species originating from multiple anaerobic digesters.</title>
        <authorList>
            <person name="Campanaro S."/>
            <person name="Treu L."/>
            <person name="Rodriguez-R L.M."/>
            <person name="Kovalovszki A."/>
            <person name="Ziels R.M."/>
            <person name="Maus I."/>
            <person name="Zhu X."/>
            <person name="Kougias P.G."/>
            <person name="Basile A."/>
            <person name="Luo G."/>
            <person name="Schluter A."/>
            <person name="Konstantinidis K.T."/>
            <person name="Angelidaki I."/>
        </authorList>
    </citation>
    <scope>NUCLEOTIDE SEQUENCE [LARGE SCALE GENOMIC DNA]</scope>
    <source>
        <strain evidence="5">AS27yjCOA_65</strain>
    </source>
</reference>
<dbReference type="GO" id="GO:0006508">
    <property type="term" value="P:proteolysis"/>
    <property type="evidence" value="ECO:0007669"/>
    <property type="project" value="UniProtKB-KW"/>
</dbReference>
<dbReference type="PANTHER" id="PTHR22939:SF129">
    <property type="entry name" value="SERINE PROTEASE HTRA2, MITOCHONDRIAL"/>
    <property type="match status" value="1"/>
</dbReference>
<protein>
    <submittedName>
        <fullName evidence="5">PDZ domain-containing protein</fullName>
    </submittedName>
</protein>
<accession>A0A7X9FPP3</accession>
<evidence type="ECO:0000256" key="1">
    <source>
        <dbReference type="ARBA" id="ARBA00010541"/>
    </source>
</evidence>
<evidence type="ECO:0000256" key="3">
    <source>
        <dbReference type="ARBA" id="ARBA00022801"/>
    </source>
</evidence>
<dbReference type="Proteomes" id="UP000524246">
    <property type="component" value="Unassembled WGS sequence"/>
</dbReference>
<dbReference type="Pfam" id="PF13365">
    <property type="entry name" value="Trypsin_2"/>
    <property type="match status" value="1"/>
</dbReference>
<sequence length="277" mass="30435">YDVYIQTDASINPGSSGGPLVNIRGQVIGVNTAIFTPGRRTLNEMGFNIGIGFAVPINTVKRVLPELRDKGKITRGLLGVIIQQVDQDVAQVLGVPSPEGALVADVIPGSPAKRAGFLRKDVISKFNGRKIEDYNQLPMLVADTQVGSSVDLEVIREGKTINLKVVIEEQKDEQEPEKEQLVVIEEMGIGVVEKPLRVHKHGEIESSKKVLVSKILPTSIGEKSGFLVNDRIVEINDTKIKSVEALKEFIKGSEKNKPLMILVQRKKSSRFLTLRLK</sequence>
<dbReference type="SUPFAM" id="SSF50156">
    <property type="entry name" value="PDZ domain-like"/>
    <property type="match status" value="2"/>
</dbReference>